<proteinExistence type="predicted"/>
<dbReference type="PANTHER" id="PTHR30071:SF1">
    <property type="entry name" value="CYTOCHROME B_B6 PROTEIN-RELATED"/>
    <property type="match status" value="1"/>
</dbReference>
<dbReference type="Proteomes" id="UP000092687">
    <property type="component" value="Chromosome"/>
</dbReference>
<keyword evidence="2 6" id="KW-0812">Transmembrane</keyword>
<evidence type="ECO:0000256" key="2">
    <source>
        <dbReference type="ARBA" id="ARBA00022692"/>
    </source>
</evidence>
<organism evidence="8 9">
    <name type="scientific">Planococcus halocryophilus</name>
    <dbReference type="NCBI Taxonomy" id="1215089"/>
    <lineage>
        <taxon>Bacteria</taxon>
        <taxon>Bacillati</taxon>
        <taxon>Bacillota</taxon>
        <taxon>Bacilli</taxon>
        <taxon>Bacillales</taxon>
        <taxon>Caryophanaceae</taxon>
        <taxon>Planococcus</taxon>
    </lineage>
</organism>
<sequence>MTLAEISSSLLYVAFVAYLIATFVFGGAVKGNKEGTFRSESRWGMVAITITLIGFAANLGYFFTRWGATGHAPLSNMFEFTTAFGMTLVGGFIILYFLYKTPVLGMIVLPVALLIIAFASMFPSEVSPLIPALQTNWLAIHVSTVVIAEGILAISAAAGLIYLLKVVDLTKKSKQRMGLEAIMYSLVLVLGFVIASSFFSLTGYEAEFTYVDKESKDAVVTYTMPPIFGMNDYVALTDDAMTPLLEMPAIVHAGKLTTVVWSILFGTVLYWLIRLVFRKRIAAILKPFVKNVNIQLMDEIGYRAVIIGFPVFTLGALIFAMIWAQIAWSRFWGWDPKEVWALITWLFYAAYLHLRLGKGWQGEKSAWLAVLGFIIIMFNLVAVNLIIAGLHSYA</sequence>
<gene>
    <name evidence="8" type="ORF">BBI08_06000</name>
</gene>
<feature type="transmembrane region" description="Helical" evidence="6">
    <location>
        <begin position="12"/>
        <end position="31"/>
    </location>
</feature>
<feature type="transmembrane region" description="Helical" evidence="6">
    <location>
        <begin position="43"/>
        <end position="64"/>
    </location>
</feature>
<dbReference type="GO" id="GO:0020037">
    <property type="term" value="F:heme binding"/>
    <property type="evidence" value="ECO:0007669"/>
    <property type="project" value="InterPro"/>
</dbReference>
<dbReference type="NCBIfam" id="TIGR03144">
    <property type="entry name" value="cytochr_II_ccsB"/>
    <property type="match status" value="1"/>
</dbReference>
<reference evidence="9" key="1">
    <citation type="submission" date="2016-07" db="EMBL/GenBank/DDBJ databases">
        <authorList>
            <person name="See-Too W.S."/>
        </authorList>
    </citation>
    <scope>NUCLEOTIDE SEQUENCE [LARGE SCALE GENOMIC DNA]</scope>
    <source>
        <strain evidence="9">DSM 24743</strain>
    </source>
</reference>
<protein>
    <submittedName>
        <fullName evidence="8">C-type cytochrome biogenesis protein CcsB</fullName>
    </submittedName>
</protein>
<dbReference type="GO" id="GO:0017004">
    <property type="term" value="P:cytochrome complex assembly"/>
    <property type="evidence" value="ECO:0007669"/>
    <property type="project" value="UniProtKB-KW"/>
</dbReference>
<evidence type="ECO:0000256" key="6">
    <source>
        <dbReference type="SAM" id="Phobius"/>
    </source>
</evidence>
<feature type="transmembrane region" description="Helical" evidence="6">
    <location>
        <begin position="76"/>
        <end position="98"/>
    </location>
</feature>
<evidence type="ECO:0000313" key="8">
    <source>
        <dbReference type="EMBL" id="ANU13418.1"/>
    </source>
</evidence>
<dbReference type="InterPro" id="IPR045062">
    <property type="entry name" value="Cyt_c_biogenesis_CcsA/CcmC"/>
</dbReference>
<dbReference type="STRING" id="1215089.BBI08_06000"/>
<dbReference type="Pfam" id="PF01578">
    <property type="entry name" value="Cytochrom_C_asm"/>
    <property type="match status" value="2"/>
</dbReference>
<feature type="transmembrane region" description="Helical" evidence="6">
    <location>
        <begin position="184"/>
        <end position="204"/>
    </location>
</feature>
<dbReference type="InterPro" id="IPR017562">
    <property type="entry name" value="Cyt_c_biogenesis_CcsA"/>
</dbReference>
<keyword evidence="4 6" id="KW-1133">Transmembrane helix</keyword>
<feature type="domain" description="Cytochrome c assembly protein" evidence="7">
    <location>
        <begin position="263"/>
        <end position="391"/>
    </location>
</feature>
<keyword evidence="9" id="KW-1185">Reference proteome</keyword>
<dbReference type="RefSeq" id="WP_008497815.1">
    <property type="nucleotide sequence ID" value="NZ_CP016537.2"/>
</dbReference>
<evidence type="ECO:0000256" key="4">
    <source>
        <dbReference type="ARBA" id="ARBA00022989"/>
    </source>
</evidence>
<evidence type="ECO:0000256" key="1">
    <source>
        <dbReference type="ARBA" id="ARBA00004141"/>
    </source>
</evidence>
<feature type="transmembrane region" description="Helical" evidence="6">
    <location>
        <begin position="304"/>
        <end position="326"/>
    </location>
</feature>
<dbReference type="KEGG" id="phc:BBI08_06000"/>
<name>A0A1C7DPZ6_9BACL</name>
<feature type="transmembrane region" description="Helical" evidence="6">
    <location>
        <begin position="366"/>
        <end position="390"/>
    </location>
</feature>
<dbReference type="InterPro" id="IPR002541">
    <property type="entry name" value="Cyt_c_assembly"/>
</dbReference>
<feature type="domain" description="Cytochrome c assembly protein" evidence="7">
    <location>
        <begin position="91"/>
        <end position="193"/>
    </location>
</feature>
<comment type="subcellular location">
    <subcellularLocation>
        <location evidence="1">Membrane</location>
        <topology evidence="1">Multi-pass membrane protein</topology>
    </subcellularLocation>
</comment>
<keyword evidence="3" id="KW-0201">Cytochrome c-type biogenesis</keyword>
<dbReference type="GO" id="GO:0005886">
    <property type="term" value="C:plasma membrane"/>
    <property type="evidence" value="ECO:0007669"/>
    <property type="project" value="TreeGrafter"/>
</dbReference>
<dbReference type="AlphaFoldDB" id="A0A1C7DPZ6"/>
<feature type="transmembrane region" description="Helical" evidence="6">
    <location>
        <begin position="259"/>
        <end position="277"/>
    </location>
</feature>
<keyword evidence="5 6" id="KW-0472">Membrane</keyword>
<feature type="transmembrane region" description="Helical" evidence="6">
    <location>
        <begin position="142"/>
        <end position="164"/>
    </location>
</feature>
<dbReference type="PANTHER" id="PTHR30071">
    <property type="entry name" value="HEME EXPORTER PROTEIN C"/>
    <property type="match status" value="1"/>
</dbReference>
<reference evidence="9" key="2">
    <citation type="submission" date="2016-10" db="EMBL/GenBank/DDBJ databases">
        <authorList>
            <person name="See-Too W.S."/>
        </authorList>
    </citation>
    <scope>NUCLEOTIDE SEQUENCE [LARGE SCALE GENOMIC DNA]</scope>
    <source>
        <strain evidence="9">DSM 24743</strain>
    </source>
</reference>
<accession>A0A1C7DPZ6</accession>
<evidence type="ECO:0000256" key="3">
    <source>
        <dbReference type="ARBA" id="ARBA00022748"/>
    </source>
</evidence>
<evidence type="ECO:0000256" key="5">
    <source>
        <dbReference type="ARBA" id="ARBA00023136"/>
    </source>
</evidence>
<evidence type="ECO:0000259" key="7">
    <source>
        <dbReference type="Pfam" id="PF01578"/>
    </source>
</evidence>
<dbReference type="OrthoDB" id="9814290at2"/>
<feature type="transmembrane region" description="Helical" evidence="6">
    <location>
        <begin position="103"/>
        <end position="122"/>
    </location>
</feature>
<feature type="transmembrane region" description="Helical" evidence="6">
    <location>
        <begin position="338"/>
        <end position="354"/>
    </location>
</feature>
<evidence type="ECO:0000313" key="9">
    <source>
        <dbReference type="Proteomes" id="UP000092687"/>
    </source>
</evidence>
<dbReference type="EMBL" id="CP016537">
    <property type="protein sequence ID" value="ANU13418.1"/>
    <property type="molecule type" value="Genomic_DNA"/>
</dbReference>